<evidence type="ECO:0000256" key="1">
    <source>
        <dbReference type="ARBA" id="ARBA00006484"/>
    </source>
</evidence>
<dbReference type="Gene3D" id="3.30.930.10">
    <property type="entry name" value="Bira Bifunctional Protein, Domain 2"/>
    <property type="match status" value="1"/>
</dbReference>
<dbReference type="AlphaFoldDB" id="A0A423WN18"/>
<comment type="similarity">
    <text evidence="1">Belongs to the short-chain dehydrogenases/reductases (SDR) family.</text>
</comment>
<dbReference type="InterPro" id="IPR045864">
    <property type="entry name" value="aa-tRNA-synth_II/BPL/LPL"/>
</dbReference>
<proteinExistence type="inferred from homology"/>
<name>A0A423WN18_9PEZI</name>
<dbReference type="STRING" id="356882.A0A423WN18"/>
<sequence>MASKMLLNTGFALVTGAAAGIGKETAIAFAEAGVQGVAFADLNEQGAQEAAEESRKYAINAAYQTLVIKVDVADENGVQEMVSRVVKEFGRIDYAVNSAGLGNISGAITPHLKLDVFTQTVDINIKGAVFFVRAVTAAMAAQDELLHVSKRHGITRSLGRGSIVLLGSVQSYIVAPGMLNYATSKHAIIGITKSAAMDCIKPNIRVNAVCPSWVDTPMNQASLQRVPYLEQAIKAISPLKRVATVDEVADYISNKIGADQGLAPTTAMFLPNLSPEVKAMRLRLRHIHLPDLPPLYAPRFLAPRIRDYIQDQIKHMRSVSELDDFQKPDIAGDHHDEAARPFSRPPSTFESWIKHASPPPTVLSFTRRPTFIVPKHHFEGKDPYEVDYLNRALTGRMVVKFPEPPTWSPLPWMSFWEHSKLKTGMKYNPLHHEWPETGVMVLPCSEPMYLGPGQVSMWPIMDLRDDVQRGKVRFRTKYEYERVLEDTTIGVLKREYGIDSFAIPGTSGVWVESKIPPPELDPTQFDQGSNPALHRRDNVRRIATIHASITDDITQWGVSIHVGQPDPVVDGWTSLTNPWTSIRQHKNTTSIAAELAHIGSSPRHASPTRRLELWGQRKARYLQTYFNKEAPFAGTLYHSMPYGLVKAQGGRREPAPLGLDNRDLSAAWSYEFARQLGMHDGFIDHYGVVDFAEVNSTDLPTKTQRPGFISRPMLDEHRLTHPYDQVQVPSIMVGRSEVVSTNIMMRTMQVEAKDGKIDPETHDGWMLSWPLWYETLTKRLDESIRGGAWDTRLRAHMWEREQSARQVRRKTAVKETENLEQRWNPQAKQLVRRPLTDEIIRELTDKTRAMERILREAPEEDSKSQELLDNTAQIRRLLESRFPRQDQQGVDDKKSGGGDSIEELLAQLAEAAARIRSPPPGSSDMERKYSPQGKAKHGITKAQSANAK</sequence>
<dbReference type="Gene3D" id="3.40.50.720">
    <property type="entry name" value="NAD(P)-binding Rossmann-like Domain"/>
    <property type="match status" value="1"/>
</dbReference>
<feature type="compositionally biased region" description="Low complexity" evidence="3">
    <location>
        <begin position="903"/>
        <end position="912"/>
    </location>
</feature>
<dbReference type="Pfam" id="PF13561">
    <property type="entry name" value="adh_short_C2"/>
    <property type="match status" value="1"/>
</dbReference>
<feature type="chain" id="PRO_5019195834" evidence="4">
    <location>
        <begin position="20"/>
        <end position="948"/>
    </location>
</feature>
<dbReference type="CDD" id="cd05233">
    <property type="entry name" value="SDR_c"/>
    <property type="match status" value="1"/>
</dbReference>
<dbReference type="SUPFAM" id="SSF51735">
    <property type="entry name" value="NAD(P)-binding Rossmann-fold domains"/>
    <property type="match status" value="1"/>
</dbReference>
<dbReference type="InterPro" id="IPR020904">
    <property type="entry name" value="Sc_DH/Rdtase_CS"/>
</dbReference>
<comment type="caution">
    <text evidence="5">The sequence shown here is derived from an EMBL/GenBank/DDBJ whole genome shotgun (WGS) entry which is preliminary data.</text>
</comment>
<evidence type="ECO:0000256" key="3">
    <source>
        <dbReference type="SAM" id="MobiDB-lite"/>
    </source>
</evidence>
<dbReference type="PRINTS" id="PR00080">
    <property type="entry name" value="SDRFAMILY"/>
</dbReference>
<dbReference type="PROSITE" id="PS00061">
    <property type="entry name" value="ADH_SHORT"/>
    <property type="match status" value="1"/>
</dbReference>
<evidence type="ECO:0000256" key="4">
    <source>
        <dbReference type="SAM" id="SignalP"/>
    </source>
</evidence>
<dbReference type="PRINTS" id="PR00081">
    <property type="entry name" value="GDHRDH"/>
</dbReference>
<dbReference type="OrthoDB" id="10009520at2759"/>
<reference evidence="5 6" key="1">
    <citation type="submission" date="2015-09" db="EMBL/GenBank/DDBJ databases">
        <title>Host preference determinants of Valsa canker pathogens revealed by comparative genomics.</title>
        <authorList>
            <person name="Yin Z."/>
            <person name="Huang L."/>
        </authorList>
    </citation>
    <scope>NUCLEOTIDE SEQUENCE [LARGE SCALE GENOMIC DNA]</scope>
    <source>
        <strain evidence="5 6">03-1</strain>
    </source>
</reference>
<dbReference type="InterPro" id="IPR036291">
    <property type="entry name" value="NAD(P)-bd_dom_sf"/>
</dbReference>
<dbReference type="GO" id="GO:0016616">
    <property type="term" value="F:oxidoreductase activity, acting on the CH-OH group of donors, NAD or NADP as acceptor"/>
    <property type="evidence" value="ECO:0007669"/>
    <property type="project" value="TreeGrafter"/>
</dbReference>
<keyword evidence="4" id="KW-0732">Signal</keyword>
<dbReference type="Proteomes" id="UP000283895">
    <property type="component" value="Unassembled WGS sequence"/>
</dbReference>
<dbReference type="SUPFAM" id="SSF55681">
    <property type="entry name" value="Class II aaRS and biotin synthetases"/>
    <property type="match status" value="1"/>
</dbReference>
<feature type="compositionally biased region" description="Basic and acidic residues" evidence="3">
    <location>
        <begin position="879"/>
        <end position="896"/>
    </location>
</feature>
<evidence type="ECO:0000313" key="5">
    <source>
        <dbReference type="EMBL" id="ROW04800.1"/>
    </source>
</evidence>
<feature type="region of interest" description="Disordered" evidence="3">
    <location>
        <begin position="879"/>
        <end position="948"/>
    </location>
</feature>
<evidence type="ECO:0000256" key="2">
    <source>
        <dbReference type="ARBA" id="ARBA00022857"/>
    </source>
</evidence>
<evidence type="ECO:0000313" key="6">
    <source>
        <dbReference type="Proteomes" id="UP000283895"/>
    </source>
</evidence>
<keyword evidence="6" id="KW-1185">Reference proteome</keyword>
<protein>
    <submittedName>
        <fullName evidence="5">Uncharacterized protein</fullName>
    </submittedName>
</protein>
<dbReference type="InterPro" id="IPR002347">
    <property type="entry name" value="SDR_fam"/>
</dbReference>
<accession>A0A423WN18</accession>
<keyword evidence="2" id="KW-0521">NADP</keyword>
<gene>
    <name evidence="5" type="ORF">VMCG_04916</name>
</gene>
<dbReference type="EMBL" id="LKEA01000013">
    <property type="protein sequence ID" value="ROW04800.1"/>
    <property type="molecule type" value="Genomic_DNA"/>
</dbReference>
<feature type="signal peptide" evidence="4">
    <location>
        <begin position="1"/>
        <end position="19"/>
    </location>
</feature>
<dbReference type="PANTHER" id="PTHR42760">
    <property type="entry name" value="SHORT-CHAIN DEHYDROGENASES/REDUCTASES FAMILY MEMBER"/>
    <property type="match status" value="1"/>
</dbReference>
<organism evidence="5 6">
    <name type="scientific">Cytospora schulzeri</name>
    <dbReference type="NCBI Taxonomy" id="448051"/>
    <lineage>
        <taxon>Eukaryota</taxon>
        <taxon>Fungi</taxon>
        <taxon>Dikarya</taxon>
        <taxon>Ascomycota</taxon>
        <taxon>Pezizomycotina</taxon>
        <taxon>Sordariomycetes</taxon>
        <taxon>Sordariomycetidae</taxon>
        <taxon>Diaporthales</taxon>
        <taxon>Cytosporaceae</taxon>
        <taxon>Cytospora</taxon>
    </lineage>
</organism>